<dbReference type="SUPFAM" id="SSF141868">
    <property type="entry name" value="EAL domain-like"/>
    <property type="match status" value="1"/>
</dbReference>
<keyword evidence="4" id="KW-1185">Reference proteome</keyword>
<dbReference type="Proteomes" id="UP000596427">
    <property type="component" value="Chromosome"/>
</dbReference>
<dbReference type="AlphaFoldDB" id="A0A974PNA6"/>
<dbReference type="PROSITE" id="PS50887">
    <property type="entry name" value="GGDEF"/>
    <property type="match status" value="1"/>
</dbReference>
<sequence length="626" mass="68373">MRCPPIPHDEEERLASLLDYGFGDERPLPDLDPVARIAVRIFRMPIAAVNMIGSDHVFFAASVGTDDDMDKARDVSFCAHAITQDDVMVVLDALKDERFHDNPLVTGKHAVRFYAGVPLRSLAGRALGVLCIIDTRPHRHFAPEDRKRLRELARMASDRLELRRVEVAGIREEATRAHEAAAAASVPDQMELSRLAKIDPLTGLPNRKQFYCNVEAVLLAAEPSAVIMLDLDGFKDVNNILGPATGDEILHSVAARLKCAAGENCTVARVGGDEFAILACPVQEEEARQLASRALAQVAEPIPVGGQDVRISASCGIALSPRHAQEAVELIGNADLALYQAKIGGSGRSSMYAKEFRAEAAERRVYGMELHRAVTNGELLLFYQPQIRLSDNTVAGAEALIRWLHPTRGLLPPAAFLPALEAGPLATVVGAWVIDEASAQAARWIRRGATDFRMAVNLFGVQLRSGDLPKTVTETLARHGLPLHALEIEITENIVLTRDDAVLDALHRLRDMGVQVAFDDFGTGYASLSLLTQYPLTRIKIDRSFVQNMLQSPRDASIISAIVDMARALGLETTAEGIETEAQRDYLKAQHCTDGQGYLFGKPMPAATFENIFCHYPEPPRRAATG</sequence>
<dbReference type="InterPro" id="IPR000160">
    <property type="entry name" value="GGDEF_dom"/>
</dbReference>
<protein>
    <submittedName>
        <fullName evidence="3">Sensor domain-containing phosphodiesterase</fullName>
    </submittedName>
</protein>
<gene>
    <name evidence="3" type="ORF">EZH22_25975</name>
</gene>
<dbReference type="SUPFAM" id="SSF55073">
    <property type="entry name" value="Nucleotide cyclase"/>
    <property type="match status" value="1"/>
</dbReference>
<organism evidence="3 4">
    <name type="scientific">Xanthobacter dioxanivorans</name>
    <dbReference type="NCBI Taxonomy" id="2528964"/>
    <lineage>
        <taxon>Bacteria</taxon>
        <taxon>Pseudomonadati</taxon>
        <taxon>Pseudomonadota</taxon>
        <taxon>Alphaproteobacteria</taxon>
        <taxon>Hyphomicrobiales</taxon>
        <taxon>Xanthobacteraceae</taxon>
        <taxon>Xanthobacter</taxon>
    </lineage>
</organism>
<dbReference type="InterPro" id="IPR043128">
    <property type="entry name" value="Rev_trsase/Diguanyl_cyclase"/>
</dbReference>
<dbReference type="NCBIfam" id="TIGR00254">
    <property type="entry name" value="GGDEF"/>
    <property type="match status" value="1"/>
</dbReference>
<dbReference type="Gene3D" id="3.30.450.40">
    <property type="match status" value="1"/>
</dbReference>
<evidence type="ECO:0000259" key="1">
    <source>
        <dbReference type="PROSITE" id="PS50883"/>
    </source>
</evidence>
<dbReference type="InterPro" id="IPR052155">
    <property type="entry name" value="Biofilm_reg_signaling"/>
</dbReference>
<dbReference type="RefSeq" id="WP_203193271.1">
    <property type="nucleotide sequence ID" value="NZ_CP063362.1"/>
</dbReference>
<feature type="domain" description="EAL" evidence="1">
    <location>
        <begin position="363"/>
        <end position="617"/>
    </location>
</feature>
<dbReference type="InterPro" id="IPR035919">
    <property type="entry name" value="EAL_sf"/>
</dbReference>
<dbReference type="PANTHER" id="PTHR44757:SF2">
    <property type="entry name" value="BIOFILM ARCHITECTURE MAINTENANCE PROTEIN MBAA"/>
    <property type="match status" value="1"/>
</dbReference>
<dbReference type="CDD" id="cd01949">
    <property type="entry name" value="GGDEF"/>
    <property type="match status" value="1"/>
</dbReference>
<dbReference type="Pfam" id="PF00990">
    <property type="entry name" value="GGDEF"/>
    <property type="match status" value="1"/>
</dbReference>
<proteinExistence type="predicted"/>
<dbReference type="Gene3D" id="3.20.20.450">
    <property type="entry name" value="EAL domain"/>
    <property type="match status" value="1"/>
</dbReference>
<dbReference type="PROSITE" id="PS50883">
    <property type="entry name" value="EAL"/>
    <property type="match status" value="1"/>
</dbReference>
<dbReference type="SMART" id="SM00065">
    <property type="entry name" value="GAF"/>
    <property type="match status" value="1"/>
</dbReference>
<dbReference type="InterPro" id="IPR029787">
    <property type="entry name" value="Nucleotide_cyclase"/>
</dbReference>
<feature type="domain" description="GGDEF" evidence="2">
    <location>
        <begin position="222"/>
        <end position="354"/>
    </location>
</feature>
<dbReference type="EMBL" id="CP063362">
    <property type="protein sequence ID" value="QRG06361.1"/>
    <property type="molecule type" value="Genomic_DNA"/>
</dbReference>
<evidence type="ECO:0000313" key="3">
    <source>
        <dbReference type="EMBL" id="QRG06361.1"/>
    </source>
</evidence>
<evidence type="ECO:0000259" key="2">
    <source>
        <dbReference type="PROSITE" id="PS50887"/>
    </source>
</evidence>
<dbReference type="CDD" id="cd01948">
    <property type="entry name" value="EAL"/>
    <property type="match status" value="1"/>
</dbReference>
<dbReference type="InterPro" id="IPR029016">
    <property type="entry name" value="GAF-like_dom_sf"/>
</dbReference>
<dbReference type="Pfam" id="PF01590">
    <property type="entry name" value="GAF"/>
    <property type="match status" value="1"/>
</dbReference>
<dbReference type="SMART" id="SM00267">
    <property type="entry name" value="GGDEF"/>
    <property type="match status" value="1"/>
</dbReference>
<dbReference type="InterPro" id="IPR003018">
    <property type="entry name" value="GAF"/>
</dbReference>
<dbReference type="SUPFAM" id="SSF55781">
    <property type="entry name" value="GAF domain-like"/>
    <property type="match status" value="1"/>
</dbReference>
<reference evidence="3 4" key="1">
    <citation type="submission" date="2020-10" db="EMBL/GenBank/DDBJ databases">
        <title>Degradation of 1,4-Dioxane by Xanthobacter sp. YN2, via a Novel Group-2 Soluble Di-Iron Monooxygenase.</title>
        <authorList>
            <person name="Ma F."/>
            <person name="Wang Y."/>
            <person name="Yang J."/>
            <person name="Guo H."/>
            <person name="Su D."/>
            <person name="Yu L."/>
        </authorList>
    </citation>
    <scope>NUCLEOTIDE SEQUENCE [LARGE SCALE GENOMIC DNA]</scope>
    <source>
        <strain evidence="3 4">YN2</strain>
    </source>
</reference>
<evidence type="ECO:0000313" key="4">
    <source>
        <dbReference type="Proteomes" id="UP000596427"/>
    </source>
</evidence>
<dbReference type="PANTHER" id="PTHR44757">
    <property type="entry name" value="DIGUANYLATE CYCLASE DGCP"/>
    <property type="match status" value="1"/>
</dbReference>
<name>A0A974PNA6_9HYPH</name>
<dbReference type="Pfam" id="PF00563">
    <property type="entry name" value="EAL"/>
    <property type="match status" value="1"/>
</dbReference>
<dbReference type="InterPro" id="IPR001633">
    <property type="entry name" value="EAL_dom"/>
</dbReference>
<dbReference type="Gene3D" id="3.30.70.270">
    <property type="match status" value="1"/>
</dbReference>
<dbReference type="SMART" id="SM00052">
    <property type="entry name" value="EAL"/>
    <property type="match status" value="1"/>
</dbReference>
<dbReference type="KEGG" id="xdi:EZH22_25975"/>
<accession>A0A974PNA6</accession>